<evidence type="ECO:0000256" key="9">
    <source>
        <dbReference type="ARBA" id="ARBA00023136"/>
    </source>
</evidence>
<protein>
    <submittedName>
        <fullName evidence="15">Sodium channel protein Nach-like</fullName>
    </submittedName>
</protein>
<reference evidence="15 16" key="1">
    <citation type="journal article" date="2024" name="Ann. Entomol. Soc. Am.">
        <title>Genomic analyses of the southern and eastern yellowjacket wasps (Hymenoptera: Vespidae) reveal evolutionary signatures of social life.</title>
        <authorList>
            <person name="Catto M.A."/>
            <person name="Caine P.B."/>
            <person name="Orr S.E."/>
            <person name="Hunt B.G."/>
            <person name="Goodisman M.A.D."/>
        </authorList>
    </citation>
    <scope>NUCLEOTIDE SEQUENCE [LARGE SCALE GENOMIC DNA]</scope>
    <source>
        <strain evidence="15">233</strain>
        <tissue evidence="15">Head and thorax</tissue>
    </source>
</reference>
<dbReference type="PANTHER" id="PTHR11690:SF237">
    <property type="entry name" value="PICKPOCKET 16-RELATED"/>
    <property type="match status" value="1"/>
</dbReference>
<dbReference type="PRINTS" id="PR01078">
    <property type="entry name" value="AMINACHANNEL"/>
</dbReference>
<dbReference type="EMBL" id="JAUDFV010000158">
    <property type="protein sequence ID" value="KAL2713497.1"/>
    <property type="molecule type" value="Genomic_DNA"/>
</dbReference>
<evidence type="ECO:0000256" key="3">
    <source>
        <dbReference type="ARBA" id="ARBA00022448"/>
    </source>
</evidence>
<dbReference type="GO" id="GO:0016020">
    <property type="term" value="C:membrane"/>
    <property type="evidence" value="ECO:0007669"/>
    <property type="project" value="UniProtKB-SubCell"/>
</dbReference>
<dbReference type="Gene3D" id="2.60.470.10">
    <property type="entry name" value="Acid-sensing ion channels like domains"/>
    <property type="match status" value="1"/>
</dbReference>
<evidence type="ECO:0000256" key="11">
    <source>
        <dbReference type="ARBA" id="ARBA00023303"/>
    </source>
</evidence>
<gene>
    <name evidence="15" type="ORF">V1478_017195</name>
</gene>
<dbReference type="InterPro" id="IPR001873">
    <property type="entry name" value="ENaC"/>
</dbReference>
<evidence type="ECO:0000313" key="16">
    <source>
        <dbReference type="Proteomes" id="UP001607302"/>
    </source>
</evidence>
<proteinExistence type="inferred from homology"/>
<evidence type="ECO:0000256" key="7">
    <source>
        <dbReference type="ARBA" id="ARBA00023053"/>
    </source>
</evidence>
<comment type="similarity">
    <text evidence="2 12">Belongs to the amiloride-sensitive sodium channel (TC 1.A.6) family.</text>
</comment>
<keyword evidence="10 12" id="KW-0739">Sodium transport</keyword>
<keyword evidence="4 12" id="KW-0894">Sodium channel</keyword>
<dbReference type="Gene3D" id="1.10.287.770">
    <property type="entry name" value="YojJ-like"/>
    <property type="match status" value="1"/>
</dbReference>
<keyword evidence="6 14" id="KW-1133">Transmembrane helix</keyword>
<dbReference type="AlphaFoldDB" id="A0ABD1ZZA0"/>
<evidence type="ECO:0000256" key="10">
    <source>
        <dbReference type="ARBA" id="ARBA00023201"/>
    </source>
</evidence>
<evidence type="ECO:0000256" key="2">
    <source>
        <dbReference type="ARBA" id="ARBA00007193"/>
    </source>
</evidence>
<name>A0ABD1ZZA0_VESSQ</name>
<dbReference type="PANTHER" id="PTHR11690">
    <property type="entry name" value="AMILORIDE-SENSITIVE SODIUM CHANNEL-RELATED"/>
    <property type="match status" value="1"/>
</dbReference>
<feature type="region of interest" description="Disordered" evidence="13">
    <location>
        <begin position="91"/>
        <end position="114"/>
    </location>
</feature>
<keyword evidence="8 12" id="KW-0406">Ion transport</keyword>
<organism evidence="15 16">
    <name type="scientific">Vespula squamosa</name>
    <name type="common">Southern yellow jacket</name>
    <name type="synonym">Wasp</name>
    <dbReference type="NCBI Taxonomy" id="30214"/>
    <lineage>
        <taxon>Eukaryota</taxon>
        <taxon>Metazoa</taxon>
        <taxon>Ecdysozoa</taxon>
        <taxon>Arthropoda</taxon>
        <taxon>Hexapoda</taxon>
        <taxon>Insecta</taxon>
        <taxon>Pterygota</taxon>
        <taxon>Neoptera</taxon>
        <taxon>Endopterygota</taxon>
        <taxon>Hymenoptera</taxon>
        <taxon>Apocrita</taxon>
        <taxon>Aculeata</taxon>
        <taxon>Vespoidea</taxon>
        <taxon>Vespidae</taxon>
        <taxon>Vespinae</taxon>
        <taxon>Vespula</taxon>
    </lineage>
</organism>
<comment type="caution">
    <text evidence="15">The sequence shown here is derived from an EMBL/GenBank/DDBJ whole genome shotgun (WGS) entry which is preliminary data.</text>
</comment>
<dbReference type="Pfam" id="PF00858">
    <property type="entry name" value="ASC"/>
    <property type="match status" value="1"/>
</dbReference>
<evidence type="ECO:0000256" key="6">
    <source>
        <dbReference type="ARBA" id="ARBA00022989"/>
    </source>
</evidence>
<evidence type="ECO:0000256" key="1">
    <source>
        <dbReference type="ARBA" id="ARBA00004141"/>
    </source>
</evidence>
<keyword evidence="16" id="KW-1185">Reference proteome</keyword>
<evidence type="ECO:0000256" key="8">
    <source>
        <dbReference type="ARBA" id="ARBA00023065"/>
    </source>
</evidence>
<keyword evidence="11 12" id="KW-0407">Ion channel</keyword>
<sequence length="710" mass="81467">MPRSRRGAKVFTSSGLYSEEVSRLLPGTSKISQRAVSGQERGSAAEEITPRLDVAHLTGIIDVAVARTTFRFKYRSVRVYAFSSNETEGNESSIRAKRRLEKEKRDSRFRDGRSMKRLLRKNGRRDSSGSRKMCWNVFKNQAREFCLATGLHGYKYVAQSQRSKIERYETNNLGDHFVRLLVLRDRPYEDRLGLLRFSSNADGDRDDSSRYMELSVSRCNDLQYQSNIPQSDEKLGRDTDIALLVCFVSSQLLSYVDVTVYSPVPTTTFSRRSYPSNMSKEFLVQEFRLLLELLDPGVFEHDVTENLTRLQDIIDDNGLTITEVMEKVTKNCSDLLISCKWNDDSFECDEFFDRVLTRDGICCSFNYVSPCDVENSYDIKPRKIPACGYQTGLAVTVNPDPEDYFATILGSFGVKVLVHDPYDYPDHNANDKLIGLNKQAFLSVAPEETYAMLDVKDLAVSTRNCVFSDEGDEIIKDKKNGYRGLTSGRYSYINCMAECRANTIKNKCDCIPYYFPSSGQYIENVSEARVCNLKDVKCLSMYRSWYDTSWPGESTEGIMLEDNVDVVYERPCGCIPDCTLFRYPVDISQGILDTNVSFDGFRYLRKSGKQERSQNQSIIHVFFSDLIAIQYLRRVHYNWRNLFGIYESDRPDDISASFGGLLGLFVGFSLMSAFEIIYFFVIRIITDRFVNNDRKNRNESRNFVSEIENN</sequence>
<feature type="compositionally biased region" description="Basic and acidic residues" evidence="13">
    <location>
        <begin position="100"/>
        <end position="114"/>
    </location>
</feature>
<comment type="subcellular location">
    <subcellularLocation>
        <location evidence="1">Membrane</location>
        <topology evidence="1">Multi-pass membrane protein</topology>
    </subcellularLocation>
</comment>
<keyword evidence="5 12" id="KW-0812">Transmembrane</keyword>
<evidence type="ECO:0000256" key="13">
    <source>
        <dbReference type="SAM" id="MobiDB-lite"/>
    </source>
</evidence>
<evidence type="ECO:0000256" key="5">
    <source>
        <dbReference type="ARBA" id="ARBA00022692"/>
    </source>
</evidence>
<accession>A0ABD1ZZA0</accession>
<keyword evidence="7" id="KW-0915">Sodium</keyword>
<dbReference type="Proteomes" id="UP001607302">
    <property type="component" value="Unassembled WGS sequence"/>
</dbReference>
<evidence type="ECO:0000313" key="15">
    <source>
        <dbReference type="EMBL" id="KAL2713497.1"/>
    </source>
</evidence>
<evidence type="ECO:0000256" key="12">
    <source>
        <dbReference type="RuleBase" id="RU000679"/>
    </source>
</evidence>
<dbReference type="GO" id="GO:0005272">
    <property type="term" value="F:sodium channel activity"/>
    <property type="evidence" value="ECO:0007669"/>
    <property type="project" value="UniProtKB-KW"/>
</dbReference>
<keyword evidence="3 12" id="KW-0813">Transport</keyword>
<evidence type="ECO:0000256" key="4">
    <source>
        <dbReference type="ARBA" id="ARBA00022461"/>
    </source>
</evidence>
<keyword evidence="9 14" id="KW-0472">Membrane</keyword>
<feature type="transmembrane region" description="Helical" evidence="14">
    <location>
        <begin position="658"/>
        <end position="685"/>
    </location>
</feature>
<evidence type="ECO:0000256" key="14">
    <source>
        <dbReference type="SAM" id="Phobius"/>
    </source>
</evidence>